<dbReference type="Gene3D" id="3.40.50.10130">
    <property type="match status" value="1"/>
</dbReference>
<dbReference type="PANTHER" id="PTHR21077:SF8">
    <property type="entry name" value="ERCC4 DOMAIN-CONTAINING PROTEIN"/>
    <property type="match status" value="1"/>
</dbReference>
<evidence type="ECO:0000313" key="12">
    <source>
        <dbReference type="Proteomes" id="UP001231189"/>
    </source>
</evidence>
<dbReference type="AlphaFoldDB" id="A0AAD8TNG2"/>
<keyword evidence="4" id="KW-0227">DNA damage</keyword>
<dbReference type="GO" id="GO:0051301">
    <property type="term" value="P:cell division"/>
    <property type="evidence" value="ECO:0007669"/>
    <property type="project" value="UniProtKB-KW"/>
</dbReference>
<keyword evidence="3" id="KW-0132">Cell division</keyword>
<evidence type="ECO:0000256" key="6">
    <source>
        <dbReference type="ARBA" id="ARBA00023172"/>
    </source>
</evidence>
<gene>
    <name evidence="11" type="ORF">QYE76_046733</name>
</gene>
<feature type="compositionally biased region" description="Basic and acidic residues" evidence="9">
    <location>
        <begin position="221"/>
        <end position="261"/>
    </location>
</feature>
<keyword evidence="8" id="KW-0539">Nucleus</keyword>
<evidence type="ECO:0000256" key="8">
    <source>
        <dbReference type="ARBA" id="ARBA00023242"/>
    </source>
</evidence>
<keyword evidence="5" id="KW-0498">Mitosis</keyword>
<comment type="subcellular location">
    <subcellularLocation>
        <location evidence="1">Nucleus</location>
    </subcellularLocation>
</comment>
<keyword evidence="7" id="KW-0234">DNA repair</keyword>
<feature type="region of interest" description="Disordered" evidence="9">
    <location>
        <begin position="1"/>
        <end position="261"/>
    </location>
</feature>
<protein>
    <recommendedName>
        <fullName evidence="10">ERCC4 domain-containing protein</fullName>
    </recommendedName>
</protein>
<reference evidence="11" key="1">
    <citation type="submission" date="2023-07" db="EMBL/GenBank/DDBJ databases">
        <title>A chromosome-level genome assembly of Lolium multiflorum.</title>
        <authorList>
            <person name="Chen Y."/>
            <person name="Copetti D."/>
            <person name="Kolliker R."/>
            <person name="Studer B."/>
        </authorList>
    </citation>
    <scope>NUCLEOTIDE SEQUENCE</scope>
    <source>
        <strain evidence="11">02402/16</strain>
        <tissue evidence="11">Leaf</tissue>
    </source>
</reference>
<dbReference type="InterPro" id="IPR047524">
    <property type="entry name" value="XPF_nuclease_EME1_plant/arthr"/>
</dbReference>
<dbReference type="GO" id="GO:0003677">
    <property type="term" value="F:DNA binding"/>
    <property type="evidence" value="ECO:0007669"/>
    <property type="project" value="InterPro"/>
</dbReference>
<dbReference type="Proteomes" id="UP001231189">
    <property type="component" value="Unassembled WGS sequence"/>
</dbReference>
<dbReference type="GO" id="GO:0004518">
    <property type="term" value="F:nuclease activity"/>
    <property type="evidence" value="ECO:0007669"/>
    <property type="project" value="InterPro"/>
</dbReference>
<keyword evidence="12" id="KW-1185">Reference proteome</keyword>
<feature type="compositionally biased region" description="Basic residues" evidence="9">
    <location>
        <begin position="211"/>
        <end position="220"/>
    </location>
</feature>
<evidence type="ECO:0000256" key="9">
    <source>
        <dbReference type="SAM" id="MobiDB-lite"/>
    </source>
</evidence>
<accession>A0AAD8TNG2</accession>
<organism evidence="11 12">
    <name type="scientific">Lolium multiflorum</name>
    <name type="common">Italian ryegrass</name>
    <name type="synonym">Lolium perenne subsp. multiflorum</name>
    <dbReference type="NCBI Taxonomy" id="4521"/>
    <lineage>
        <taxon>Eukaryota</taxon>
        <taxon>Viridiplantae</taxon>
        <taxon>Streptophyta</taxon>
        <taxon>Embryophyta</taxon>
        <taxon>Tracheophyta</taxon>
        <taxon>Spermatophyta</taxon>
        <taxon>Magnoliopsida</taxon>
        <taxon>Liliopsida</taxon>
        <taxon>Poales</taxon>
        <taxon>Poaceae</taxon>
        <taxon>BOP clade</taxon>
        <taxon>Pooideae</taxon>
        <taxon>Poodae</taxon>
        <taxon>Poeae</taxon>
        <taxon>Poeae Chloroplast Group 2 (Poeae type)</taxon>
        <taxon>Loliodinae</taxon>
        <taxon>Loliinae</taxon>
        <taxon>Lolium</taxon>
    </lineage>
</organism>
<dbReference type="Gene3D" id="1.10.150.670">
    <property type="entry name" value="Crossover junction endonuclease EME1, DNA-binding domain"/>
    <property type="match status" value="1"/>
</dbReference>
<dbReference type="GO" id="GO:0006281">
    <property type="term" value="P:DNA repair"/>
    <property type="evidence" value="ECO:0007669"/>
    <property type="project" value="UniProtKB-KW"/>
</dbReference>
<evidence type="ECO:0000259" key="10">
    <source>
        <dbReference type="Pfam" id="PF02732"/>
    </source>
</evidence>
<comment type="caution">
    <text evidence="11">The sequence shown here is derived from an EMBL/GenBank/DDBJ whole genome shotgun (WGS) entry which is preliminary data.</text>
</comment>
<dbReference type="Pfam" id="PF02732">
    <property type="entry name" value="ERCC4"/>
    <property type="match status" value="1"/>
</dbReference>
<evidence type="ECO:0000256" key="2">
    <source>
        <dbReference type="ARBA" id="ARBA00005313"/>
    </source>
</evidence>
<dbReference type="EMBL" id="JAUUTY010000002">
    <property type="protein sequence ID" value="KAK1685885.1"/>
    <property type="molecule type" value="Genomic_DNA"/>
</dbReference>
<feature type="domain" description="ERCC4" evidence="10">
    <location>
        <begin position="288"/>
        <end position="431"/>
    </location>
</feature>
<sequence length="562" mass="62504">MASQAPVVEITDDDDDVPAAFTPARPRNRKRPRATPSSAAAASTPPDFLGAFSPTPPAPSSPDAFCPSPIRPWKQRVSVTPTPRDGDDDTPPPPKRRPSAPPIILDDDDDTPTSPYVSETPDNVAAGTPGFTTPRPATGPSSAAPAFSSTGRVPTSSGASCPIPVDSSDDELDDFGSRGTFAEFISPGENSTLQNEERHNMEENAQPIKEAKKKQERKRLSKEEKDKIAEEKKRQQEERKMEREANKVQQAEQKKLEKQKADWDSGKHALESIVAKIDSAIIEAGSIGGPLLTRFSEKKLTYQVGHNPMRGSILWKMVRKDDQHPDSVSEVPYILFVLQAEEFCDRINSGVFWDHVVEVQNQYPTFTICYVTNKLMKYINKSEQSQYKNSSGSNGCRPPPVEQVLCKLVTHYDGVHSKQCTDESEVAEHVVGLTTSLANCQFRKPLTWLSVHAKGVIIPNGFVDKAKLNKDPWFMSLLAIPKVQPRFAHAIWKKYRTMRSLLNVYMDPSKTDREKEVLLKDLKCEDCLGEESRRVGPVCSKRVYRILMAQDGAMEADETEKS</sequence>
<feature type="compositionally biased region" description="Polar residues" evidence="9">
    <location>
        <begin position="147"/>
        <end position="159"/>
    </location>
</feature>
<dbReference type="GO" id="GO:0005634">
    <property type="term" value="C:nucleus"/>
    <property type="evidence" value="ECO:0007669"/>
    <property type="project" value="UniProtKB-SubCell"/>
</dbReference>
<evidence type="ECO:0000256" key="7">
    <source>
        <dbReference type="ARBA" id="ARBA00023204"/>
    </source>
</evidence>
<dbReference type="Pfam" id="PF21292">
    <property type="entry name" value="EME1-MUS81_C"/>
    <property type="match status" value="1"/>
</dbReference>
<dbReference type="GO" id="GO:0048476">
    <property type="term" value="C:Holliday junction resolvase complex"/>
    <property type="evidence" value="ECO:0007669"/>
    <property type="project" value="InterPro"/>
</dbReference>
<comment type="similarity">
    <text evidence="2">Belongs to the EME1/MMS4 family.</text>
</comment>
<keyword evidence="5" id="KW-0131">Cell cycle</keyword>
<evidence type="ECO:0000313" key="11">
    <source>
        <dbReference type="EMBL" id="KAK1685885.1"/>
    </source>
</evidence>
<keyword evidence="6" id="KW-0233">DNA recombination</keyword>
<dbReference type="InterPro" id="IPR033310">
    <property type="entry name" value="Mms4/EME1/EME2"/>
</dbReference>
<evidence type="ECO:0000256" key="1">
    <source>
        <dbReference type="ARBA" id="ARBA00004123"/>
    </source>
</evidence>
<name>A0AAD8TNG2_LOLMU</name>
<dbReference type="InterPro" id="IPR042530">
    <property type="entry name" value="EME1/EME2_C"/>
</dbReference>
<proteinExistence type="inferred from homology"/>
<evidence type="ECO:0000256" key="5">
    <source>
        <dbReference type="ARBA" id="ARBA00022776"/>
    </source>
</evidence>
<dbReference type="PANTHER" id="PTHR21077">
    <property type="entry name" value="EME1 PROTEIN"/>
    <property type="match status" value="1"/>
</dbReference>
<evidence type="ECO:0000256" key="3">
    <source>
        <dbReference type="ARBA" id="ARBA00022618"/>
    </source>
</evidence>
<feature type="compositionally biased region" description="Low complexity" evidence="9">
    <location>
        <begin position="34"/>
        <end position="46"/>
    </location>
</feature>
<dbReference type="GO" id="GO:0006310">
    <property type="term" value="P:DNA recombination"/>
    <property type="evidence" value="ECO:0007669"/>
    <property type="project" value="UniProtKB-KW"/>
</dbReference>
<evidence type="ECO:0000256" key="4">
    <source>
        <dbReference type="ARBA" id="ARBA00022763"/>
    </source>
</evidence>
<dbReference type="CDD" id="cd20083">
    <property type="entry name" value="XPF_nuclease_EME"/>
    <property type="match status" value="1"/>
</dbReference>
<dbReference type="InterPro" id="IPR006166">
    <property type="entry name" value="ERCC4_domain"/>
</dbReference>